<evidence type="ECO:0000256" key="4">
    <source>
        <dbReference type="ARBA" id="ARBA00022989"/>
    </source>
</evidence>
<dbReference type="Pfam" id="PF07690">
    <property type="entry name" value="MFS_1"/>
    <property type="match status" value="1"/>
</dbReference>
<evidence type="ECO:0000256" key="6">
    <source>
        <dbReference type="SAM" id="MobiDB-lite"/>
    </source>
</evidence>
<dbReference type="InterPro" id="IPR011701">
    <property type="entry name" value="MFS"/>
</dbReference>
<proteinExistence type="predicted"/>
<organism evidence="8 9">
    <name type="scientific">Streptomyces axinellae</name>
    <dbReference type="NCBI Taxonomy" id="552788"/>
    <lineage>
        <taxon>Bacteria</taxon>
        <taxon>Bacillati</taxon>
        <taxon>Actinomycetota</taxon>
        <taxon>Actinomycetes</taxon>
        <taxon>Kitasatosporales</taxon>
        <taxon>Streptomycetaceae</taxon>
        <taxon>Streptomyces</taxon>
    </lineage>
</organism>
<evidence type="ECO:0000256" key="2">
    <source>
        <dbReference type="ARBA" id="ARBA00022475"/>
    </source>
</evidence>
<feature type="transmembrane region" description="Helical" evidence="7">
    <location>
        <begin position="111"/>
        <end position="132"/>
    </location>
</feature>
<evidence type="ECO:0000313" key="8">
    <source>
        <dbReference type="EMBL" id="GAA2610852.1"/>
    </source>
</evidence>
<protein>
    <submittedName>
        <fullName evidence="8">MFS transporter</fullName>
    </submittedName>
</protein>
<dbReference type="EMBL" id="BAAARJ010000007">
    <property type="protein sequence ID" value="GAA2610852.1"/>
    <property type="molecule type" value="Genomic_DNA"/>
</dbReference>
<dbReference type="Gene3D" id="1.20.1250.20">
    <property type="entry name" value="MFS general substrate transporter like domains"/>
    <property type="match status" value="1"/>
</dbReference>
<feature type="transmembrane region" description="Helical" evidence="7">
    <location>
        <begin position="144"/>
        <end position="170"/>
    </location>
</feature>
<feature type="transmembrane region" description="Helical" evidence="7">
    <location>
        <begin position="282"/>
        <end position="300"/>
    </location>
</feature>
<name>A0ABP6CDI8_9ACTN</name>
<accession>A0ABP6CDI8</accession>
<feature type="transmembrane region" description="Helical" evidence="7">
    <location>
        <begin position="307"/>
        <end position="323"/>
    </location>
</feature>
<reference evidence="9" key="1">
    <citation type="journal article" date="2019" name="Int. J. Syst. Evol. Microbiol.">
        <title>The Global Catalogue of Microorganisms (GCM) 10K type strain sequencing project: providing services to taxonomists for standard genome sequencing and annotation.</title>
        <authorList>
            <consortium name="The Broad Institute Genomics Platform"/>
            <consortium name="The Broad Institute Genome Sequencing Center for Infectious Disease"/>
            <person name="Wu L."/>
            <person name="Ma J."/>
        </authorList>
    </citation>
    <scope>NUCLEOTIDE SEQUENCE [LARGE SCALE GENOMIC DNA]</scope>
    <source>
        <strain evidence="9">JCM 16373</strain>
    </source>
</reference>
<keyword evidence="3 7" id="KW-0812">Transmembrane</keyword>
<feature type="compositionally biased region" description="Gly residues" evidence="6">
    <location>
        <begin position="434"/>
        <end position="454"/>
    </location>
</feature>
<feature type="transmembrane region" description="Helical" evidence="7">
    <location>
        <begin position="84"/>
        <end position="105"/>
    </location>
</feature>
<feature type="transmembrane region" description="Helical" evidence="7">
    <location>
        <begin position="54"/>
        <end position="77"/>
    </location>
</feature>
<dbReference type="PANTHER" id="PTHR23513:SF17">
    <property type="entry name" value="MEMBRANE PROTEIN"/>
    <property type="match status" value="1"/>
</dbReference>
<comment type="caution">
    <text evidence="8">The sequence shown here is derived from an EMBL/GenBank/DDBJ whole genome shotgun (WGS) entry which is preliminary data.</text>
</comment>
<feature type="transmembrane region" description="Helical" evidence="7">
    <location>
        <begin position="240"/>
        <end position="270"/>
    </location>
</feature>
<feature type="transmembrane region" description="Helical" evidence="7">
    <location>
        <begin position="329"/>
        <end position="350"/>
    </location>
</feature>
<gene>
    <name evidence="8" type="ORF">GCM10009863_25560</name>
</gene>
<keyword evidence="4 7" id="KW-1133">Transmembrane helix</keyword>
<feature type="transmembrane region" description="Helical" evidence="7">
    <location>
        <begin position="371"/>
        <end position="393"/>
    </location>
</feature>
<feature type="transmembrane region" description="Helical" evidence="7">
    <location>
        <begin position="20"/>
        <end position="42"/>
    </location>
</feature>
<comment type="subcellular location">
    <subcellularLocation>
        <location evidence="1">Cell membrane</location>
        <topology evidence="1">Multi-pass membrane protein</topology>
    </subcellularLocation>
</comment>
<feature type="transmembrane region" description="Helical" evidence="7">
    <location>
        <begin position="399"/>
        <end position="420"/>
    </location>
</feature>
<sequence>MSVARDLRTLLRFPGFRRLLTVRLLSQLADGVYQVALAAYVVFSPEKETSPSAIASAMAVLLLPYSLLGPFAGVLLDRWRRRQVLLYGNVLRTGLAGLTAVLVLGAAPEPLVYLSALTVTAVNRFVLAGLSASLPRVVDGERLIIANSLSPTAGTLAATLGGGVAFVVRFLAPQSGRQADTLVLLTGAALYLLGALASLRMGKDLLGPGPQERQPRVLAAVASTARGLLAGLRHLGERRVAAYSLAAATLMRFCYGALTVTVLMLCRYAWNAGDAEEGLGLLGVALGLSGAGFFAAAVLTPSAVRRIGIFGWIALCSGGAAVLEPALGLPFAPVPILIAAFVLGLVTQAAKIATDTAVQTSIDDAYRGRVFSLYDMLYNVAYVGAAGTTALILPPDGRSAVVVVGVAVLYAAIALTVFHVSRETGDAGKFDEGSGSGTGQGGGGANGKAEGGGNGDERGSRNANGSPGNGNAGSVNPAGPPTTP</sequence>
<dbReference type="CDD" id="cd06173">
    <property type="entry name" value="MFS_MefA_like"/>
    <property type="match status" value="1"/>
</dbReference>
<dbReference type="RefSeq" id="WP_344565326.1">
    <property type="nucleotide sequence ID" value="NZ_BAAARJ010000007.1"/>
</dbReference>
<evidence type="ECO:0000256" key="7">
    <source>
        <dbReference type="SAM" id="Phobius"/>
    </source>
</evidence>
<dbReference type="PANTHER" id="PTHR23513">
    <property type="entry name" value="INTEGRAL MEMBRANE EFFLUX PROTEIN-RELATED"/>
    <property type="match status" value="1"/>
</dbReference>
<feature type="transmembrane region" description="Helical" evidence="7">
    <location>
        <begin position="182"/>
        <end position="199"/>
    </location>
</feature>
<keyword evidence="5 7" id="KW-0472">Membrane</keyword>
<dbReference type="SUPFAM" id="SSF103473">
    <property type="entry name" value="MFS general substrate transporter"/>
    <property type="match status" value="1"/>
</dbReference>
<keyword evidence="9" id="KW-1185">Reference proteome</keyword>
<evidence type="ECO:0000256" key="1">
    <source>
        <dbReference type="ARBA" id="ARBA00004651"/>
    </source>
</evidence>
<keyword evidence="2" id="KW-1003">Cell membrane</keyword>
<dbReference type="Proteomes" id="UP001501447">
    <property type="component" value="Unassembled WGS sequence"/>
</dbReference>
<evidence type="ECO:0000256" key="5">
    <source>
        <dbReference type="ARBA" id="ARBA00023136"/>
    </source>
</evidence>
<dbReference type="InterPro" id="IPR036259">
    <property type="entry name" value="MFS_trans_sf"/>
</dbReference>
<feature type="region of interest" description="Disordered" evidence="6">
    <location>
        <begin position="426"/>
        <end position="484"/>
    </location>
</feature>
<evidence type="ECO:0000256" key="3">
    <source>
        <dbReference type="ARBA" id="ARBA00022692"/>
    </source>
</evidence>
<evidence type="ECO:0000313" key="9">
    <source>
        <dbReference type="Proteomes" id="UP001501447"/>
    </source>
</evidence>